<gene>
    <name evidence="1" type="primary">VvCHDp000780_4</name>
    <name evidence="1" type="ORF">CK203_045066</name>
</gene>
<dbReference type="AlphaFoldDB" id="A0A438HWW0"/>
<reference evidence="1 2" key="1">
    <citation type="journal article" date="2018" name="PLoS Genet.">
        <title>Population sequencing reveals clonal diversity and ancestral inbreeding in the grapevine cultivar Chardonnay.</title>
        <authorList>
            <person name="Roach M.J."/>
            <person name="Johnson D.L."/>
            <person name="Bohlmann J."/>
            <person name="van Vuuren H.J."/>
            <person name="Jones S.J."/>
            <person name="Pretorius I.S."/>
            <person name="Schmidt S.A."/>
            <person name="Borneman A.R."/>
        </authorList>
    </citation>
    <scope>NUCLEOTIDE SEQUENCE [LARGE SCALE GENOMIC DNA]</scope>
    <source>
        <strain evidence="2">cv. Chardonnay</strain>
        <tissue evidence="1">Leaf</tissue>
    </source>
</reference>
<protein>
    <submittedName>
        <fullName evidence="1">Pentatricopeptide repeat-containing protein</fullName>
    </submittedName>
</protein>
<accession>A0A438HWW0</accession>
<comment type="caution">
    <text evidence="1">The sequence shown here is derived from an EMBL/GenBank/DDBJ whole genome shotgun (WGS) entry which is preliminary data.</text>
</comment>
<dbReference type="Gene3D" id="1.25.40.10">
    <property type="entry name" value="Tetratricopeptide repeat domain"/>
    <property type="match status" value="1"/>
</dbReference>
<dbReference type="EMBL" id="QGNW01000169">
    <property type="protein sequence ID" value="RVW88925.1"/>
    <property type="molecule type" value="Genomic_DNA"/>
</dbReference>
<dbReference type="Proteomes" id="UP000288805">
    <property type="component" value="Unassembled WGS sequence"/>
</dbReference>
<evidence type="ECO:0000313" key="1">
    <source>
        <dbReference type="EMBL" id="RVW88925.1"/>
    </source>
</evidence>
<organism evidence="1 2">
    <name type="scientific">Vitis vinifera</name>
    <name type="common">Grape</name>
    <dbReference type="NCBI Taxonomy" id="29760"/>
    <lineage>
        <taxon>Eukaryota</taxon>
        <taxon>Viridiplantae</taxon>
        <taxon>Streptophyta</taxon>
        <taxon>Embryophyta</taxon>
        <taxon>Tracheophyta</taxon>
        <taxon>Spermatophyta</taxon>
        <taxon>Magnoliopsida</taxon>
        <taxon>eudicotyledons</taxon>
        <taxon>Gunneridae</taxon>
        <taxon>Pentapetalae</taxon>
        <taxon>rosids</taxon>
        <taxon>Vitales</taxon>
        <taxon>Vitaceae</taxon>
        <taxon>Viteae</taxon>
        <taxon>Vitis</taxon>
    </lineage>
</organism>
<evidence type="ECO:0000313" key="2">
    <source>
        <dbReference type="Proteomes" id="UP000288805"/>
    </source>
</evidence>
<sequence>MAESRIILQLRDRFSKKFQLQIRRTLPHQWQNRWIPPYHYWMRLLPTIATFTTLMHRFYRDAKIAEALKLKGVMELCGLKLDVVAYNVLTMDGEKLLTDLQKRGDISWGGSTQHLDKELTVAMGKLNYISCALGLVLLSTTTEWTITTVTPWQDLQVQNDLLQSDPHFQDVRVKSPILPDSPLINCALQTVAFAFDQHCWTQKVFELHHSSCCIIQRLGGFR</sequence>
<proteinExistence type="predicted"/>
<dbReference type="InterPro" id="IPR011990">
    <property type="entry name" value="TPR-like_helical_dom_sf"/>
</dbReference>
<name>A0A438HWW0_VITVI</name>